<dbReference type="SUPFAM" id="SSF51556">
    <property type="entry name" value="Metallo-dependent hydrolases"/>
    <property type="match status" value="1"/>
</dbReference>
<sequence length="381" mass="40610">MIDRRAFSARRIFDGRRFHENKTLLIDRAVVDLIDRGALPAGIPLIDTGADILSPGFIDWQVNGGGGVLLNEDPTVDGISRIARAHLSYGTTALLPTVITDHPKITRAAAQAVRDAVSQGVDGVVGIHFEGPHIAVEKKGVHEPSFIRPMLKDDLELYSAGGMGCVLITLGPENTSLDQIHQLVAKGVIVSLGHTTADYEAAKMAFAAGARAVTHLFNAMAPMLHRAPGLIGAAMENPEIFCGIIPDGHHVHPAALRMIFANGPISRLTLVTDAMSLVGDNADSFELNGRRVCREDGRLTLLDGTLAGSDLDMISGIRYVVEKCGVAVEDALQMATFAPATMLGLSTHGKFARGARADILALSENLEIQDIWLAGKEVKLS</sequence>
<feature type="binding site" evidence="8">
    <location>
        <position position="130"/>
    </location>
    <ligand>
        <name>Zn(2+)</name>
        <dbReference type="ChEBI" id="CHEBI:29105"/>
    </ligand>
</feature>
<protein>
    <submittedName>
        <fullName evidence="10">N-acetylglucosamine-6-phosphate deacetylase</fullName>
    </submittedName>
</protein>
<proteinExistence type="inferred from homology"/>
<feature type="binding site" evidence="7">
    <location>
        <position position="141"/>
    </location>
    <ligand>
        <name>substrate</name>
    </ligand>
</feature>
<keyword evidence="3 5" id="KW-0378">Hydrolase</keyword>
<evidence type="ECO:0000256" key="2">
    <source>
        <dbReference type="ARBA" id="ARBA00022723"/>
    </source>
</evidence>
<evidence type="ECO:0000256" key="8">
    <source>
        <dbReference type="PIRSR" id="PIRSR038994-3"/>
    </source>
</evidence>
<dbReference type="Gene3D" id="2.30.40.10">
    <property type="entry name" value="Urease, subunit C, domain 1"/>
    <property type="match status" value="1"/>
</dbReference>
<evidence type="ECO:0000256" key="4">
    <source>
        <dbReference type="ARBA" id="ARBA00023277"/>
    </source>
</evidence>
<dbReference type="InterPro" id="IPR011059">
    <property type="entry name" value="Metal-dep_hydrolase_composite"/>
</dbReference>
<gene>
    <name evidence="10" type="ORF">GCM10010136_29640</name>
</gene>
<accession>A0A8J3DKK6</accession>
<evidence type="ECO:0000256" key="6">
    <source>
        <dbReference type="PIRSR" id="PIRSR038994-1"/>
    </source>
</evidence>
<evidence type="ECO:0000256" key="3">
    <source>
        <dbReference type="ARBA" id="ARBA00022801"/>
    </source>
</evidence>
<evidence type="ECO:0000313" key="10">
    <source>
        <dbReference type="EMBL" id="GHC78022.1"/>
    </source>
</evidence>
<organism evidence="10 11">
    <name type="scientific">Limoniibacter endophyticus</name>
    <dbReference type="NCBI Taxonomy" id="1565040"/>
    <lineage>
        <taxon>Bacteria</taxon>
        <taxon>Pseudomonadati</taxon>
        <taxon>Pseudomonadota</taxon>
        <taxon>Alphaproteobacteria</taxon>
        <taxon>Hyphomicrobiales</taxon>
        <taxon>Bartonellaceae</taxon>
        <taxon>Limoniibacter</taxon>
    </lineage>
</organism>
<comment type="cofactor">
    <cofactor evidence="8">
        <name>a divalent metal cation</name>
        <dbReference type="ChEBI" id="CHEBI:60240"/>
    </cofactor>
    <text evidence="8">Binds 1 divalent metal cation per subunit.</text>
</comment>
<feature type="domain" description="Amidohydrolase-related" evidence="9">
    <location>
        <begin position="52"/>
        <end position="378"/>
    </location>
</feature>
<keyword evidence="2 8" id="KW-0479">Metal-binding</keyword>
<evidence type="ECO:0000259" key="9">
    <source>
        <dbReference type="Pfam" id="PF01979"/>
    </source>
</evidence>
<feature type="binding site" evidence="7">
    <location>
        <begin position="218"/>
        <end position="219"/>
    </location>
    <ligand>
        <name>substrate</name>
    </ligand>
</feature>
<keyword evidence="4 5" id="KW-0119">Carbohydrate metabolism</keyword>
<feature type="binding site" evidence="7">
    <location>
        <position position="250"/>
    </location>
    <ligand>
        <name>substrate</name>
    </ligand>
</feature>
<evidence type="ECO:0000256" key="7">
    <source>
        <dbReference type="PIRSR" id="PIRSR038994-2"/>
    </source>
</evidence>
<dbReference type="PANTHER" id="PTHR11113:SF14">
    <property type="entry name" value="N-ACETYLGLUCOSAMINE-6-PHOSPHATE DEACETYLASE"/>
    <property type="match status" value="1"/>
</dbReference>
<dbReference type="InterPro" id="IPR003764">
    <property type="entry name" value="GlcNAc_6-P_deAcase"/>
</dbReference>
<dbReference type="GO" id="GO:0008448">
    <property type="term" value="F:N-acetylglucosamine-6-phosphate deacetylase activity"/>
    <property type="evidence" value="ECO:0007669"/>
    <property type="project" value="InterPro"/>
</dbReference>
<feature type="active site" description="Proton donor/acceptor" evidence="6">
    <location>
        <position position="273"/>
    </location>
</feature>
<dbReference type="GO" id="GO:0006046">
    <property type="term" value="P:N-acetylglucosamine catabolic process"/>
    <property type="evidence" value="ECO:0007669"/>
    <property type="project" value="TreeGrafter"/>
</dbReference>
<evidence type="ECO:0000256" key="1">
    <source>
        <dbReference type="ARBA" id="ARBA00010716"/>
    </source>
</evidence>
<feature type="binding site" evidence="7">
    <location>
        <begin position="306"/>
        <end position="308"/>
    </location>
    <ligand>
        <name>substrate</name>
    </ligand>
</feature>
<dbReference type="PANTHER" id="PTHR11113">
    <property type="entry name" value="N-ACETYLGLUCOSAMINE-6-PHOSPHATE DEACETYLASE"/>
    <property type="match status" value="1"/>
</dbReference>
<dbReference type="InterPro" id="IPR006680">
    <property type="entry name" value="Amidohydro-rel"/>
</dbReference>
<dbReference type="EMBL" id="BMZO01000010">
    <property type="protein sequence ID" value="GHC78022.1"/>
    <property type="molecule type" value="Genomic_DNA"/>
</dbReference>
<feature type="binding site" evidence="7">
    <location>
        <position position="226"/>
    </location>
    <ligand>
        <name>substrate</name>
    </ligand>
</feature>
<comment type="caution">
    <text evidence="10">The sequence shown here is derived from an EMBL/GenBank/DDBJ whole genome shotgun (WGS) entry which is preliminary data.</text>
</comment>
<dbReference type="GO" id="GO:0046872">
    <property type="term" value="F:metal ion binding"/>
    <property type="evidence" value="ECO:0007669"/>
    <property type="project" value="UniProtKB-KW"/>
</dbReference>
<dbReference type="AlphaFoldDB" id="A0A8J3DKK6"/>
<reference evidence="10" key="1">
    <citation type="journal article" date="2014" name="Int. J. Syst. Evol. Microbiol.">
        <title>Complete genome sequence of Corynebacterium casei LMG S-19264T (=DSM 44701T), isolated from a smear-ripened cheese.</title>
        <authorList>
            <consortium name="US DOE Joint Genome Institute (JGI-PGF)"/>
            <person name="Walter F."/>
            <person name="Albersmeier A."/>
            <person name="Kalinowski J."/>
            <person name="Ruckert C."/>
        </authorList>
    </citation>
    <scope>NUCLEOTIDE SEQUENCE</scope>
    <source>
        <strain evidence="10">KCTC 42097</strain>
    </source>
</reference>
<dbReference type="RefSeq" id="WP_189491822.1">
    <property type="nucleotide sequence ID" value="NZ_BMZO01000010.1"/>
</dbReference>
<evidence type="ECO:0000313" key="11">
    <source>
        <dbReference type="Proteomes" id="UP000641137"/>
    </source>
</evidence>
<dbReference type="Gene3D" id="3.20.20.140">
    <property type="entry name" value="Metal-dependent hydrolases"/>
    <property type="match status" value="1"/>
</dbReference>
<dbReference type="Pfam" id="PF01979">
    <property type="entry name" value="Amidohydro_1"/>
    <property type="match status" value="1"/>
</dbReference>
<reference evidence="10" key="2">
    <citation type="submission" date="2020-09" db="EMBL/GenBank/DDBJ databases">
        <authorList>
            <person name="Sun Q."/>
            <person name="Kim S."/>
        </authorList>
    </citation>
    <scope>NUCLEOTIDE SEQUENCE</scope>
    <source>
        <strain evidence="10">KCTC 42097</strain>
    </source>
</reference>
<dbReference type="PIRSF" id="PIRSF038994">
    <property type="entry name" value="NagA"/>
    <property type="match status" value="1"/>
</dbReference>
<evidence type="ECO:0000256" key="5">
    <source>
        <dbReference type="PIRNR" id="PIRNR038994"/>
    </source>
</evidence>
<comment type="similarity">
    <text evidence="1 5">Belongs to the metallo-dependent hydrolases superfamily. NagA family.</text>
</comment>
<keyword evidence="11" id="KW-1185">Reference proteome</keyword>
<feature type="binding site" evidence="8">
    <location>
        <position position="194"/>
    </location>
    <ligand>
        <name>Zn(2+)</name>
        <dbReference type="ChEBI" id="CHEBI:29105"/>
    </ligand>
</feature>
<dbReference type="SUPFAM" id="SSF51338">
    <property type="entry name" value="Composite domain of metallo-dependent hydrolases"/>
    <property type="match status" value="1"/>
</dbReference>
<dbReference type="Proteomes" id="UP000641137">
    <property type="component" value="Unassembled WGS sequence"/>
</dbReference>
<dbReference type="NCBIfam" id="TIGR00221">
    <property type="entry name" value="nagA"/>
    <property type="match status" value="1"/>
</dbReference>
<name>A0A8J3DKK6_9HYPH</name>
<feature type="binding site" evidence="8">
    <location>
        <position position="215"/>
    </location>
    <ligand>
        <name>Zn(2+)</name>
        <dbReference type="ChEBI" id="CHEBI:29105"/>
    </ligand>
</feature>
<dbReference type="InterPro" id="IPR032466">
    <property type="entry name" value="Metal_Hydrolase"/>
</dbReference>